<keyword evidence="2" id="KW-1185">Reference proteome</keyword>
<name>A0ABD6EHX1_9BILA</name>
<organism evidence="1 2">
    <name type="scientific">Gnathostoma spinigerum</name>
    <dbReference type="NCBI Taxonomy" id="75299"/>
    <lineage>
        <taxon>Eukaryota</taxon>
        <taxon>Metazoa</taxon>
        <taxon>Ecdysozoa</taxon>
        <taxon>Nematoda</taxon>
        <taxon>Chromadorea</taxon>
        <taxon>Rhabditida</taxon>
        <taxon>Spirurina</taxon>
        <taxon>Gnathostomatomorpha</taxon>
        <taxon>Gnathostomatoidea</taxon>
        <taxon>Gnathostomatidae</taxon>
        <taxon>Gnathostoma</taxon>
    </lineage>
</organism>
<reference evidence="1 2" key="1">
    <citation type="submission" date="2024-08" db="EMBL/GenBank/DDBJ databases">
        <title>Gnathostoma spinigerum genome.</title>
        <authorList>
            <person name="Gonzalez-Bertolin B."/>
            <person name="Monzon S."/>
            <person name="Zaballos A."/>
            <person name="Jimenez P."/>
            <person name="Dekumyoy P."/>
            <person name="Varona S."/>
            <person name="Cuesta I."/>
            <person name="Sumanam S."/>
            <person name="Adisakwattana P."/>
            <person name="Gasser R.B."/>
            <person name="Hernandez-Gonzalez A."/>
            <person name="Young N.D."/>
            <person name="Perteguer M.J."/>
        </authorList>
    </citation>
    <scope>NUCLEOTIDE SEQUENCE [LARGE SCALE GENOMIC DNA]</scope>
    <source>
        <strain evidence="1">AL3</strain>
        <tissue evidence="1">Liver</tissue>
    </source>
</reference>
<dbReference type="AlphaFoldDB" id="A0ABD6EHX1"/>
<dbReference type="EMBL" id="JBGFUD010003560">
    <property type="protein sequence ID" value="MFH4978822.1"/>
    <property type="molecule type" value="Genomic_DNA"/>
</dbReference>
<dbReference type="Proteomes" id="UP001608902">
    <property type="component" value="Unassembled WGS sequence"/>
</dbReference>
<evidence type="ECO:0000313" key="2">
    <source>
        <dbReference type="Proteomes" id="UP001608902"/>
    </source>
</evidence>
<gene>
    <name evidence="1" type="ORF">AB6A40_005531</name>
</gene>
<protein>
    <submittedName>
        <fullName evidence="1">Uncharacterized protein</fullName>
    </submittedName>
</protein>
<proteinExistence type="predicted"/>
<accession>A0ABD6EHX1</accession>
<sequence>MAINGYHMAKRIRIILNEFSDTISEEYGKYKNGYDMSGLLDVLEKLADILGDVVVEALSIAEQGKVQRLIDPISRRSLYEVSACSTQSYFYNFDDVNYCQCQVFQERVLKQQSAFSVILSPILLAPLKFCVCSLIMKSLSHFLLKSESSLFLFYHFRYIYLLAVDPLSHLVHV</sequence>
<comment type="caution">
    <text evidence="1">The sequence shown here is derived from an EMBL/GenBank/DDBJ whole genome shotgun (WGS) entry which is preliminary data.</text>
</comment>
<evidence type="ECO:0000313" key="1">
    <source>
        <dbReference type="EMBL" id="MFH4978822.1"/>
    </source>
</evidence>